<dbReference type="KEGG" id="lha:LHA_1695"/>
<dbReference type="PROSITE" id="PS50088">
    <property type="entry name" value="ANK_REPEAT"/>
    <property type="match status" value="1"/>
</dbReference>
<accession>A0A0A8UPE0</accession>
<protein>
    <submittedName>
        <fullName evidence="4">Uncharacterized protein</fullName>
    </submittedName>
</protein>
<organism evidence="4 5">
    <name type="scientific">Legionella hackeliae</name>
    <dbReference type="NCBI Taxonomy" id="449"/>
    <lineage>
        <taxon>Bacteria</taxon>
        <taxon>Pseudomonadati</taxon>
        <taxon>Pseudomonadota</taxon>
        <taxon>Gammaproteobacteria</taxon>
        <taxon>Legionellales</taxon>
        <taxon>Legionellaceae</taxon>
        <taxon>Legionella</taxon>
    </lineage>
</organism>
<dbReference type="InterPro" id="IPR002110">
    <property type="entry name" value="Ankyrin_rpt"/>
</dbReference>
<evidence type="ECO:0000256" key="1">
    <source>
        <dbReference type="ARBA" id="ARBA00022737"/>
    </source>
</evidence>
<feature type="repeat" description="ANK" evidence="3">
    <location>
        <begin position="47"/>
        <end position="80"/>
    </location>
</feature>
<proteinExistence type="predicted"/>
<dbReference type="HOGENOM" id="CLU_1022303_0_0_6"/>
<keyword evidence="1" id="KW-0677">Repeat</keyword>
<gene>
    <name evidence="4" type="ORF">LHA_1695</name>
</gene>
<dbReference type="Gene3D" id="1.25.40.20">
    <property type="entry name" value="Ankyrin repeat-containing domain"/>
    <property type="match status" value="1"/>
</dbReference>
<dbReference type="RefSeq" id="WP_045106061.1">
    <property type="nucleotide sequence ID" value="NZ_LN681225.1"/>
</dbReference>
<sequence>MPKDKIELDLLGNTPLHLAILGSNTKLALALIDNDKKVSRLINEKALGNTPLLLALKTGNIEIARAILEHPNVDVNIPDDTGMRAIHWASFLRANDIIKKLLEFEIDPVLGVSQQTTECVTPSFGMLKPEDFYLIDLQKKQNLIYEKIDEKSPLIVTLPTPLTFLSGINYFSVVNSKDKITRAQKALVHIPVKNIAFHLDSILNNYFNFDTNKLGLRKSFDSSTHGAPQETFTHNFSLGYDVFVDARNRLPVDKEILALLTTESAKKGTYKI</sequence>
<keyword evidence="2 3" id="KW-0040">ANK repeat</keyword>
<evidence type="ECO:0000313" key="5">
    <source>
        <dbReference type="Proteomes" id="UP000032803"/>
    </source>
</evidence>
<dbReference type="Proteomes" id="UP000032803">
    <property type="component" value="Chromosome I"/>
</dbReference>
<dbReference type="SMART" id="SM00248">
    <property type="entry name" value="ANK"/>
    <property type="match status" value="3"/>
</dbReference>
<dbReference type="PANTHER" id="PTHR24198">
    <property type="entry name" value="ANKYRIN REPEAT AND PROTEIN KINASE DOMAIN-CONTAINING PROTEIN"/>
    <property type="match status" value="1"/>
</dbReference>
<evidence type="ECO:0000256" key="2">
    <source>
        <dbReference type="ARBA" id="ARBA00023043"/>
    </source>
</evidence>
<evidence type="ECO:0000256" key="3">
    <source>
        <dbReference type="PROSITE-ProRule" id="PRU00023"/>
    </source>
</evidence>
<reference evidence="5" key="1">
    <citation type="submission" date="2014-09" db="EMBL/GenBank/DDBJ databases">
        <authorList>
            <person name="Gomez-Valero L."/>
        </authorList>
    </citation>
    <scope>NUCLEOTIDE SEQUENCE [LARGE SCALE GENOMIC DNA]</scope>
    <source>
        <strain evidence="5">ATCC35250</strain>
    </source>
</reference>
<dbReference type="AlphaFoldDB" id="A0A0A8UPE0"/>
<dbReference type="STRING" id="449.LHA_1695"/>
<dbReference type="PATRIC" id="fig|449.7.peg.1945"/>
<dbReference type="PANTHER" id="PTHR24198:SF165">
    <property type="entry name" value="ANKYRIN REPEAT-CONTAINING PROTEIN-RELATED"/>
    <property type="match status" value="1"/>
</dbReference>
<dbReference type="SUPFAM" id="SSF48403">
    <property type="entry name" value="Ankyrin repeat"/>
    <property type="match status" value="1"/>
</dbReference>
<name>A0A0A8UPE0_LEGHA</name>
<dbReference type="Pfam" id="PF12796">
    <property type="entry name" value="Ank_2"/>
    <property type="match status" value="1"/>
</dbReference>
<evidence type="ECO:0000313" key="4">
    <source>
        <dbReference type="EMBL" id="CEK10735.1"/>
    </source>
</evidence>
<keyword evidence="5" id="KW-1185">Reference proteome</keyword>
<dbReference type="OrthoDB" id="8960888at2"/>
<dbReference type="InterPro" id="IPR036770">
    <property type="entry name" value="Ankyrin_rpt-contain_sf"/>
</dbReference>
<dbReference type="EMBL" id="LN681225">
    <property type="protein sequence ID" value="CEK10735.1"/>
    <property type="molecule type" value="Genomic_DNA"/>
</dbReference>